<proteinExistence type="inferred from homology"/>
<name>A0A1G4I593_TRYEQ</name>
<comment type="similarity">
    <text evidence="1">Belongs to the proteasome subunit p55 family.</text>
</comment>
<feature type="domain" description="PCI" evidence="3">
    <location>
        <begin position="359"/>
        <end position="442"/>
    </location>
</feature>
<dbReference type="Gene3D" id="1.10.10.10">
    <property type="entry name" value="Winged helix-like DNA-binding domain superfamily/Winged helix DNA-binding domain"/>
    <property type="match status" value="1"/>
</dbReference>
<evidence type="ECO:0000313" key="4">
    <source>
        <dbReference type="EMBL" id="SCU67003.1"/>
    </source>
</evidence>
<dbReference type="InterPro" id="IPR054559">
    <property type="entry name" value="PSMD12-CSN4-like_N"/>
</dbReference>
<keyword evidence="2 4" id="KW-0647">Proteasome</keyword>
<dbReference type="GO" id="GO:0005634">
    <property type="term" value="C:nucleus"/>
    <property type="evidence" value="ECO:0007669"/>
    <property type="project" value="UniProtKB-ARBA"/>
</dbReference>
<dbReference type="FunFam" id="1.10.10.10:FF:000070">
    <property type="entry name" value="26S proteasome non-ATPase regulatory subunit 12"/>
    <property type="match status" value="1"/>
</dbReference>
<dbReference type="Pfam" id="PF01399">
    <property type="entry name" value="PCI"/>
    <property type="match status" value="1"/>
</dbReference>
<gene>
    <name evidence="4" type="ORF">TEOVI_000866700</name>
</gene>
<keyword evidence="5" id="KW-1185">Reference proteome</keyword>
<dbReference type="GO" id="GO:0008541">
    <property type="term" value="C:proteasome regulatory particle, lid subcomplex"/>
    <property type="evidence" value="ECO:0007669"/>
    <property type="project" value="TreeGrafter"/>
</dbReference>
<dbReference type="VEuPathDB" id="TriTrypDB:TEOVI_000866700"/>
<dbReference type="AlphaFoldDB" id="A0A1G4I593"/>
<dbReference type="InterPro" id="IPR000717">
    <property type="entry name" value="PCI_dom"/>
</dbReference>
<dbReference type="EMBL" id="CZPT02000662">
    <property type="protein sequence ID" value="SCU67003.1"/>
    <property type="molecule type" value="Genomic_DNA"/>
</dbReference>
<accession>A0A1G4I593</accession>
<dbReference type="RefSeq" id="XP_067078372.1">
    <property type="nucleotide sequence ID" value="XM_067222271.1"/>
</dbReference>
<dbReference type="SMART" id="SM00088">
    <property type="entry name" value="PINT"/>
    <property type="match status" value="1"/>
</dbReference>
<protein>
    <submittedName>
        <fullName evidence="4">Proteasome regulatory non-ATP-ase subunit 5</fullName>
    </submittedName>
</protein>
<dbReference type="InterPro" id="IPR036388">
    <property type="entry name" value="WH-like_DNA-bd_sf"/>
</dbReference>
<dbReference type="InterPro" id="IPR036390">
    <property type="entry name" value="WH_DNA-bd_sf"/>
</dbReference>
<dbReference type="SUPFAM" id="SSF46785">
    <property type="entry name" value="Winged helix' DNA-binding domain"/>
    <property type="match status" value="1"/>
</dbReference>
<organism evidence="4 5">
    <name type="scientific">Trypanosoma equiperdum</name>
    <dbReference type="NCBI Taxonomy" id="5694"/>
    <lineage>
        <taxon>Eukaryota</taxon>
        <taxon>Discoba</taxon>
        <taxon>Euglenozoa</taxon>
        <taxon>Kinetoplastea</taxon>
        <taxon>Metakinetoplastina</taxon>
        <taxon>Trypanosomatida</taxon>
        <taxon>Trypanosomatidae</taxon>
        <taxon>Trypanosoma</taxon>
    </lineage>
</organism>
<dbReference type="PANTHER" id="PTHR10855">
    <property type="entry name" value="26S PROTEASOME NON-ATPASE REGULATORY SUBUNIT 12/COP9 SIGNALOSOME COMPLEX SUBUNIT 4"/>
    <property type="match status" value="1"/>
</dbReference>
<dbReference type="Proteomes" id="UP000195570">
    <property type="component" value="Unassembled WGS sequence"/>
</dbReference>
<dbReference type="InterPro" id="IPR040134">
    <property type="entry name" value="PSMD12/CSN4"/>
</dbReference>
<dbReference type="Pfam" id="PF22241">
    <property type="entry name" value="PSMD12-CSN4_N"/>
    <property type="match status" value="1"/>
</dbReference>
<evidence type="ECO:0000259" key="3">
    <source>
        <dbReference type="SMART" id="SM00088"/>
    </source>
</evidence>
<sequence>MTDVDQWKCASFKQEEDHSEATDALLERINATAIPVLLRSTNSSLDDLVNELLALEKMARLGGDALSAKRLVVEILRIYRVHGDHEKMLDTLETLMRKRGQTKQSQGAMIAECGVLLTEGNLSREQRRIVLERVVHLTDSRIHVELEHVRFAIDLAKLMEDDGEKRAACDLLSGLHVETVTNMPRVEKLDALNRLIRLCLELEDYELARLVSRRINHRALSRPGALQAKLKYFELMREYFAQRRSYFHVARCWYETFLSETDETACVSALSSMAVHYLIAEHSSPKELEDHAECAAFSPATKFADRTAAIQGITTTLRKRLEENPQLQYLLEKFTSIELIRERVADDVEALCINHPQLAGFPERQALLRSRCSEHDLLVISRFYRRLRLVRLAELVGLTPQHTEEFLMMMVASRTLYAKIDRVDGLVVFEANKNANDVVTAWDEAVGRSVALLDKVSHLIVKERMLHNITLAQLQQSGATAS</sequence>
<evidence type="ECO:0000256" key="1">
    <source>
        <dbReference type="ARBA" id="ARBA00006397"/>
    </source>
</evidence>
<evidence type="ECO:0000256" key="2">
    <source>
        <dbReference type="ARBA" id="ARBA00022942"/>
    </source>
</evidence>
<dbReference type="GeneID" id="92382601"/>
<dbReference type="PANTHER" id="PTHR10855:SF1">
    <property type="entry name" value="26S PROTEASOME NON-ATPASE REGULATORY SUBUNIT 12"/>
    <property type="match status" value="1"/>
</dbReference>
<reference evidence="4" key="1">
    <citation type="submission" date="2016-09" db="EMBL/GenBank/DDBJ databases">
        <authorList>
            <person name="Hebert L."/>
            <person name="Moumen B."/>
        </authorList>
    </citation>
    <scope>NUCLEOTIDE SEQUENCE [LARGE SCALE GENOMIC DNA]</scope>
    <source>
        <strain evidence="4">OVI</strain>
    </source>
</reference>
<comment type="caution">
    <text evidence="4">The sequence shown here is derived from an EMBL/GenBank/DDBJ whole genome shotgun (WGS) entry which is preliminary data.</text>
</comment>
<dbReference type="GO" id="GO:0005737">
    <property type="term" value="C:cytoplasm"/>
    <property type="evidence" value="ECO:0007669"/>
    <property type="project" value="TreeGrafter"/>
</dbReference>
<evidence type="ECO:0000313" key="5">
    <source>
        <dbReference type="Proteomes" id="UP000195570"/>
    </source>
</evidence>